<organism evidence="12 13">
    <name type="scientific">Digitaria exilis</name>
    <dbReference type="NCBI Taxonomy" id="1010633"/>
    <lineage>
        <taxon>Eukaryota</taxon>
        <taxon>Viridiplantae</taxon>
        <taxon>Streptophyta</taxon>
        <taxon>Embryophyta</taxon>
        <taxon>Tracheophyta</taxon>
        <taxon>Spermatophyta</taxon>
        <taxon>Magnoliopsida</taxon>
        <taxon>Liliopsida</taxon>
        <taxon>Poales</taxon>
        <taxon>Poaceae</taxon>
        <taxon>PACMAD clade</taxon>
        <taxon>Panicoideae</taxon>
        <taxon>Panicodae</taxon>
        <taxon>Paniceae</taxon>
        <taxon>Anthephorinae</taxon>
        <taxon>Digitaria</taxon>
    </lineage>
</organism>
<dbReference type="GO" id="GO:0046872">
    <property type="term" value="F:metal ion binding"/>
    <property type="evidence" value="ECO:0007669"/>
    <property type="project" value="UniProtKB-KW"/>
</dbReference>
<dbReference type="InterPro" id="IPR026992">
    <property type="entry name" value="DIOX_N"/>
</dbReference>
<comment type="caution">
    <text evidence="12">The sequence shown here is derived from an EMBL/GenBank/DDBJ whole genome shotgun (WGS) entry which is preliminary data.</text>
</comment>
<evidence type="ECO:0000259" key="11">
    <source>
        <dbReference type="PROSITE" id="PS51471"/>
    </source>
</evidence>
<dbReference type="SUPFAM" id="SSF51197">
    <property type="entry name" value="Clavaminate synthase-like"/>
    <property type="match status" value="1"/>
</dbReference>
<evidence type="ECO:0000256" key="7">
    <source>
        <dbReference type="ARBA" id="ARBA00061282"/>
    </source>
</evidence>
<reference evidence="12" key="1">
    <citation type="submission" date="2020-07" db="EMBL/GenBank/DDBJ databases">
        <title>Genome sequence and genetic diversity analysis of an under-domesticated orphan crop, white fonio (Digitaria exilis).</title>
        <authorList>
            <person name="Bennetzen J.L."/>
            <person name="Chen S."/>
            <person name="Ma X."/>
            <person name="Wang X."/>
            <person name="Yssel A.E.J."/>
            <person name="Chaluvadi S.R."/>
            <person name="Johnson M."/>
            <person name="Gangashetty P."/>
            <person name="Hamidou F."/>
            <person name="Sanogo M.D."/>
            <person name="Zwaenepoel A."/>
            <person name="Wallace J."/>
            <person name="Van De Peer Y."/>
            <person name="Van Deynze A."/>
        </authorList>
    </citation>
    <scope>NUCLEOTIDE SEQUENCE</scope>
    <source>
        <tissue evidence="12">Leaves</tissue>
    </source>
</reference>
<evidence type="ECO:0000256" key="5">
    <source>
        <dbReference type="ARBA" id="ARBA00023004"/>
    </source>
</evidence>
<comment type="similarity">
    <text evidence="7">Belongs to the iron/ascorbate-dependent oxidoreductase family. GA2OX subfamily.</text>
</comment>
<evidence type="ECO:0000313" key="12">
    <source>
        <dbReference type="EMBL" id="KAF8766288.1"/>
    </source>
</evidence>
<dbReference type="InterPro" id="IPR050231">
    <property type="entry name" value="Iron_ascorbate_oxido_reductase"/>
</dbReference>
<dbReference type="EC" id="1.14.11.13" evidence="8"/>
<keyword evidence="5 9" id="KW-0408">Iron</keyword>
<dbReference type="InterPro" id="IPR005123">
    <property type="entry name" value="Oxoglu/Fe-dep_dioxygenase_dom"/>
</dbReference>
<dbReference type="EMBL" id="JACEFO010000520">
    <property type="protein sequence ID" value="KAF8766288.1"/>
    <property type="molecule type" value="Genomic_DNA"/>
</dbReference>
<dbReference type="PROSITE" id="PS51471">
    <property type="entry name" value="FE2OG_OXY"/>
    <property type="match status" value="1"/>
</dbReference>
<dbReference type="AlphaFoldDB" id="A0A835KR03"/>
<evidence type="ECO:0000256" key="1">
    <source>
        <dbReference type="ARBA" id="ARBA00001961"/>
    </source>
</evidence>
<evidence type="ECO:0000256" key="2">
    <source>
        <dbReference type="ARBA" id="ARBA00022723"/>
    </source>
</evidence>
<dbReference type="Pfam" id="PF14226">
    <property type="entry name" value="DIOX_N"/>
    <property type="match status" value="1"/>
</dbReference>
<comment type="cofactor">
    <cofactor evidence="1">
        <name>L-ascorbate</name>
        <dbReference type="ChEBI" id="CHEBI:38290"/>
    </cofactor>
</comment>
<feature type="region of interest" description="Disordered" evidence="10">
    <location>
        <begin position="43"/>
        <end position="92"/>
    </location>
</feature>
<evidence type="ECO:0000256" key="10">
    <source>
        <dbReference type="SAM" id="MobiDB-lite"/>
    </source>
</evidence>
<dbReference type="InterPro" id="IPR044861">
    <property type="entry name" value="IPNS-like_FE2OG_OXY"/>
</dbReference>
<dbReference type="Pfam" id="PF03171">
    <property type="entry name" value="2OG-FeII_Oxy"/>
    <property type="match status" value="1"/>
</dbReference>
<feature type="domain" description="Fe2OG dioxygenase" evidence="11">
    <location>
        <begin position="315"/>
        <end position="419"/>
    </location>
</feature>
<accession>A0A835KR03</accession>
<dbReference type="PANTHER" id="PTHR47990">
    <property type="entry name" value="2-OXOGLUTARATE (2OG) AND FE(II)-DEPENDENT OXYGENASE SUPERFAMILY PROTEIN-RELATED"/>
    <property type="match status" value="1"/>
</dbReference>
<keyword evidence="13" id="KW-1185">Reference proteome</keyword>
<evidence type="ECO:0000256" key="8">
    <source>
        <dbReference type="ARBA" id="ARBA00066708"/>
    </source>
</evidence>
<keyword evidence="4 9" id="KW-0560">Oxidoreductase</keyword>
<keyword evidence="3" id="KW-0223">Dioxygenase</keyword>
<evidence type="ECO:0000256" key="3">
    <source>
        <dbReference type="ARBA" id="ARBA00022964"/>
    </source>
</evidence>
<name>A0A835KR03_9POAL</name>
<protein>
    <recommendedName>
        <fullName evidence="8">gibberellin 2beta-dioxygenase</fullName>
        <ecNumber evidence="8">1.14.11.13</ecNumber>
    </recommendedName>
</protein>
<comment type="catalytic activity">
    <reaction evidence="6">
        <text>gibberellin A1 + 2-oxoglutarate + O2 = gibberellin A8 + succinate + CO2</text>
        <dbReference type="Rhea" id="RHEA:15005"/>
        <dbReference type="ChEBI" id="CHEBI:15379"/>
        <dbReference type="ChEBI" id="CHEBI:16526"/>
        <dbReference type="ChEBI" id="CHEBI:16810"/>
        <dbReference type="ChEBI" id="CHEBI:30031"/>
        <dbReference type="ChEBI" id="CHEBI:58524"/>
        <dbReference type="ChEBI" id="CHEBI:58594"/>
        <dbReference type="EC" id="1.14.11.13"/>
    </reaction>
</comment>
<dbReference type="OrthoDB" id="288590at2759"/>
<dbReference type="Gene3D" id="2.60.120.330">
    <property type="entry name" value="B-lactam Antibiotic, Isopenicillin N Synthase, Chain"/>
    <property type="match status" value="1"/>
</dbReference>
<dbReference type="GO" id="GO:0045543">
    <property type="term" value="F:gibberellin 2-beta-dioxygenase activity"/>
    <property type="evidence" value="ECO:0007669"/>
    <property type="project" value="UniProtKB-EC"/>
</dbReference>
<gene>
    <name evidence="12" type="ORF">HU200_007803</name>
</gene>
<dbReference type="Proteomes" id="UP000636709">
    <property type="component" value="Unassembled WGS sequence"/>
</dbReference>
<proteinExistence type="inferred from homology"/>
<keyword evidence="2 9" id="KW-0479">Metal-binding</keyword>
<sequence>MASAIACHLFYSGPLHARRSQSYDPFSPTPLLSICSRAAPQESAPIPARRCERMSERRAPSTSAPKQRRPPRQGAALSLLPRRPPAGPLRADLYKHHHEPSHFSPTCTCCITTSTRHSSPIVRASSASTLTLACRSRPDTAMVVLANPPAVDQIPLLRSPGPTDTFAAVPVVDLSIPSAARAIVDACERFGFFKVVNHGVDTATMDRAESEAVEFFAQAQAVKDRAGPAYPSGGYGSKRIGLNGDMGWLEYLLLAVHNASISDSCAVPSNAAFRAALNESIAAVRKVAVRVLEAMAEGLGIAPVDALSAMVTEQGSDQVFRVNHYPPCPALPGLGCSATGFGEHTDPQIISVLRSNGTSGLQIDDGAQWVSVPSDRDAFFVNVGDSLQVLTNGRFKSVKHRVVTNSLKSRVSFIYFAGPPLAQRIAPLPELLREGEESLYKEFTWGEYKKAAYKTRLGDNRLAQFEKSPGRGIEQSTMAND</sequence>
<evidence type="ECO:0000256" key="4">
    <source>
        <dbReference type="ARBA" id="ARBA00023002"/>
    </source>
</evidence>
<evidence type="ECO:0000256" key="6">
    <source>
        <dbReference type="ARBA" id="ARBA00052204"/>
    </source>
</evidence>
<feature type="compositionally biased region" description="Basic and acidic residues" evidence="10">
    <location>
        <begin position="49"/>
        <end position="59"/>
    </location>
</feature>
<evidence type="ECO:0000313" key="13">
    <source>
        <dbReference type="Proteomes" id="UP000636709"/>
    </source>
</evidence>
<evidence type="ECO:0000256" key="9">
    <source>
        <dbReference type="RuleBase" id="RU003682"/>
    </source>
</evidence>
<dbReference type="InterPro" id="IPR027443">
    <property type="entry name" value="IPNS-like_sf"/>
</dbReference>
<dbReference type="FunFam" id="2.60.120.330:FF:000014">
    <property type="entry name" value="Gibberellin 2-beta-dioxygenase 1"/>
    <property type="match status" value="1"/>
</dbReference>